<name>S7TE08_9BACT</name>
<evidence type="ECO:0000256" key="1">
    <source>
        <dbReference type="SAM" id="Phobius"/>
    </source>
</evidence>
<dbReference type="STRING" id="1121439.dsat_2614"/>
<feature type="transmembrane region" description="Helical" evidence="1">
    <location>
        <begin position="36"/>
        <end position="53"/>
    </location>
</feature>
<dbReference type="eggNOG" id="ENOG50318E0">
    <property type="taxonomic scope" value="Bacteria"/>
</dbReference>
<dbReference type="EMBL" id="ATHI01000006">
    <property type="protein sequence ID" value="EPR34795.1"/>
    <property type="molecule type" value="Genomic_DNA"/>
</dbReference>
<accession>S7TE08</accession>
<evidence type="ECO:0008006" key="4">
    <source>
        <dbReference type="Google" id="ProtNLM"/>
    </source>
</evidence>
<reference evidence="2 3" key="1">
    <citation type="journal article" date="2013" name="Genome Announc.">
        <title>Draft genome sequences for three mercury-methylating, sulfate-reducing bacteria.</title>
        <authorList>
            <person name="Brown S.D."/>
            <person name="Hurt R.A.Jr."/>
            <person name="Gilmour C.C."/>
            <person name="Elias D.A."/>
        </authorList>
    </citation>
    <scope>NUCLEOTIDE SEQUENCE [LARGE SCALE GENOMIC DNA]</scope>
    <source>
        <strain evidence="2 3">DSM 16529</strain>
    </source>
</reference>
<keyword evidence="1" id="KW-0812">Transmembrane</keyword>
<keyword evidence="3" id="KW-1185">Reference proteome</keyword>
<keyword evidence="1" id="KW-0472">Membrane</keyword>
<protein>
    <recommendedName>
        <fullName evidence="4">Transmembrane protein (PGPGW)</fullName>
    </recommendedName>
</protein>
<dbReference type="AlphaFoldDB" id="S7TE08"/>
<dbReference type="PATRIC" id="fig|1121439.3.peg.1013"/>
<dbReference type="Proteomes" id="UP000014975">
    <property type="component" value="Unassembled WGS sequence"/>
</dbReference>
<gene>
    <name evidence="2" type="ORF">dsat_2614</name>
</gene>
<keyword evidence="1" id="KW-1133">Transmembrane helix</keyword>
<evidence type="ECO:0000313" key="2">
    <source>
        <dbReference type="EMBL" id="EPR34795.1"/>
    </source>
</evidence>
<comment type="caution">
    <text evidence="2">The sequence shown here is derived from an EMBL/GenBank/DDBJ whole genome shotgun (WGS) entry which is preliminary data.</text>
</comment>
<dbReference type="RefSeq" id="WP_020886499.1">
    <property type="nucleotide sequence ID" value="NZ_ATHI01000006.1"/>
</dbReference>
<sequence length="90" mass="10038">MADKPATITPRLRCLLGWTLILVGLPLYVLPLPLGVPLIVPGVLLVISGSAGMRRRFVSIKRFFPGAYEKFKLIRKRFLPGNGRNRNGPR</sequence>
<proteinExistence type="predicted"/>
<evidence type="ECO:0000313" key="3">
    <source>
        <dbReference type="Proteomes" id="UP000014975"/>
    </source>
</evidence>
<organism evidence="2 3">
    <name type="scientific">Alkalidesulfovibrio alkalitolerans DSM 16529</name>
    <dbReference type="NCBI Taxonomy" id="1121439"/>
    <lineage>
        <taxon>Bacteria</taxon>
        <taxon>Pseudomonadati</taxon>
        <taxon>Thermodesulfobacteriota</taxon>
        <taxon>Desulfovibrionia</taxon>
        <taxon>Desulfovibrionales</taxon>
        <taxon>Desulfovibrionaceae</taxon>
        <taxon>Alkalidesulfovibrio</taxon>
    </lineage>
</organism>
<feature type="transmembrane region" description="Helical" evidence="1">
    <location>
        <begin position="12"/>
        <end position="30"/>
    </location>
</feature>